<gene>
    <name evidence="2" type="ORF">LRP49_08140</name>
</gene>
<accession>A0ABT5QJY9</accession>
<evidence type="ECO:0000313" key="2">
    <source>
        <dbReference type="EMBL" id="MDD1781174.1"/>
    </source>
</evidence>
<evidence type="ECO:0000313" key="3">
    <source>
        <dbReference type="Proteomes" id="UP001149821"/>
    </source>
</evidence>
<keyword evidence="1" id="KW-0472">Membrane</keyword>
<protein>
    <submittedName>
        <fullName evidence="2">Uncharacterized protein</fullName>
    </submittedName>
</protein>
<dbReference type="EMBL" id="JAJUBB010000004">
    <property type="protein sequence ID" value="MDD1781174.1"/>
    <property type="molecule type" value="Genomic_DNA"/>
</dbReference>
<dbReference type="RefSeq" id="WP_274141527.1">
    <property type="nucleotide sequence ID" value="NZ_JAJUBB010000004.1"/>
</dbReference>
<name>A0ABT5QJY9_9GAMM</name>
<proteinExistence type="predicted"/>
<comment type="caution">
    <text evidence="2">The sequence shown here is derived from an EMBL/GenBank/DDBJ whole genome shotgun (WGS) entry which is preliminary data.</text>
</comment>
<keyword evidence="1" id="KW-0812">Transmembrane</keyword>
<evidence type="ECO:0000256" key="1">
    <source>
        <dbReference type="SAM" id="Phobius"/>
    </source>
</evidence>
<reference evidence="2" key="1">
    <citation type="submission" date="2021-12" db="EMBL/GenBank/DDBJ databases">
        <title>Enterovibrio ZSDZ35 sp. nov. and Enterovibrio ZSDZ42 sp. nov., isolated from coastal seawater in Qingdao.</title>
        <authorList>
            <person name="Zhang P."/>
        </authorList>
    </citation>
    <scope>NUCLEOTIDE SEQUENCE</scope>
    <source>
        <strain evidence="2">ZSDZ35</strain>
    </source>
</reference>
<keyword evidence="3" id="KW-1185">Reference proteome</keyword>
<keyword evidence="1" id="KW-1133">Transmembrane helix</keyword>
<sequence length="150" mass="16891">MRQALKVIGITLGILYLLFAVFVIWSRISIEEAQKKAIPFVTESMPLIGNWNFDEFAFLLTPGALDTFRSERGQKITAYMSKIGELKAFNEPEVLNVSSSTEDIDTVTLKVDAEFENGLGTVMIVLIETESGYLIHRIHLNTDFFLLPTD</sequence>
<organism evidence="2 3">
    <name type="scientific">Enterovibrio qingdaonensis</name>
    <dbReference type="NCBI Taxonomy" id="2899818"/>
    <lineage>
        <taxon>Bacteria</taxon>
        <taxon>Pseudomonadati</taxon>
        <taxon>Pseudomonadota</taxon>
        <taxon>Gammaproteobacteria</taxon>
        <taxon>Vibrionales</taxon>
        <taxon>Vibrionaceae</taxon>
        <taxon>Enterovibrio</taxon>
    </lineage>
</organism>
<dbReference type="Proteomes" id="UP001149821">
    <property type="component" value="Unassembled WGS sequence"/>
</dbReference>
<feature type="transmembrane region" description="Helical" evidence="1">
    <location>
        <begin position="7"/>
        <end position="25"/>
    </location>
</feature>